<organism evidence="1 2">
    <name type="scientific">Thermoproteus uzoniensis (strain 768-20)</name>
    <dbReference type="NCBI Taxonomy" id="999630"/>
    <lineage>
        <taxon>Archaea</taxon>
        <taxon>Thermoproteota</taxon>
        <taxon>Thermoprotei</taxon>
        <taxon>Thermoproteales</taxon>
        <taxon>Thermoproteaceae</taxon>
        <taxon>Thermoproteus</taxon>
    </lineage>
</organism>
<gene>
    <name evidence="1" type="ordered locus">TUZN_0658</name>
</gene>
<name>F2L494_THEU7</name>
<reference key="2">
    <citation type="submission" date="2011-03" db="EMBL/GenBank/DDBJ databases">
        <title>Complete genome sequence of the thermoacidophilic crenarchaeon Thermoproteus uzoniensis 768-20.</title>
        <authorList>
            <person name="Mardanov A.V."/>
            <person name="Gumerov V.M."/>
            <person name="Beletsky A.V."/>
            <person name="Prokofeva M.I."/>
            <person name="Bonch-Osmolovskaya E.A."/>
            <person name="Ravin N.V."/>
            <person name="Skryabin K.G."/>
        </authorList>
    </citation>
    <scope>NUCLEOTIDE SEQUENCE</scope>
    <source>
        <strain>768-20</strain>
    </source>
</reference>
<sequence>MIIINSRNIDQILWTLRDVQSSIEATPIVFARRQVGRYLIQLGSLGHLYGAVGELMERIVTASNMADKLGLKDYSIVVEPSGTYITPEDLPEVIPPFPKAKPAEPLKMPEVELNMLGCRDITPGYIKFCVGNVEIAYYYGGQG</sequence>
<dbReference type="AlphaFoldDB" id="F2L494"/>
<dbReference type="HOGENOM" id="CLU_1821084_0_0_2"/>
<proteinExistence type="predicted"/>
<dbReference type="eggNOG" id="arCOG05647">
    <property type="taxonomic scope" value="Archaea"/>
</dbReference>
<evidence type="ECO:0000313" key="2">
    <source>
        <dbReference type="Proteomes" id="UP000008138"/>
    </source>
</evidence>
<dbReference type="Proteomes" id="UP000008138">
    <property type="component" value="Chromosome"/>
</dbReference>
<dbReference type="STRING" id="999630.TUZN_0658"/>
<accession>F2L494</accession>
<dbReference type="KEGG" id="tuz:TUZN_0658"/>
<keyword evidence="2" id="KW-1185">Reference proteome</keyword>
<protein>
    <submittedName>
        <fullName evidence="1">Uncharacterized protein</fullName>
    </submittedName>
</protein>
<reference evidence="1 2" key="1">
    <citation type="journal article" date="2011" name="J. Bacteriol.">
        <title>Complete genome sequence of the thermoacidophilic crenarchaeon Thermoproteus uzoniensis 768-20.</title>
        <authorList>
            <person name="Mardanov A.V."/>
            <person name="Gumerov V.M."/>
            <person name="Beletsky A.V."/>
            <person name="Prokofeva M.I."/>
            <person name="Bonch-Osmolovskaya E.A."/>
            <person name="Ravin N.V."/>
            <person name="Skryabin K.G."/>
        </authorList>
    </citation>
    <scope>NUCLEOTIDE SEQUENCE [LARGE SCALE GENOMIC DNA]</scope>
    <source>
        <strain evidence="1 2">768-20</strain>
    </source>
</reference>
<dbReference type="OrthoDB" id="24817at2157"/>
<evidence type="ECO:0000313" key="1">
    <source>
        <dbReference type="EMBL" id="AEA12150.1"/>
    </source>
</evidence>
<dbReference type="EMBL" id="CP002590">
    <property type="protein sequence ID" value="AEA12150.1"/>
    <property type="molecule type" value="Genomic_DNA"/>
</dbReference>